<dbReference type="GO" id="GO:0005737">
    <property type="term" value="C:cytoplasm"/>
    <property type="evidence" value="ECO:0007669"/>
    <property type="project" value="TreeGrafter"/>
</dbReference>
<protein>
    <recommendedName>
        <fullName evidence="5">Ornithine cyclodeaminase</fullName>
    </recommendedName>
</protein>
<reference evidence="3" key="1">
    <citation type="journal article" date="2021" name="Nat. Commun.">
        <title>Genetic determinants of endophytism in the Arabidopsis root mycobiome.</title>
        <authorList>
            <person name="Mesny F."/>
            <person name="Miyauchi S."/>
            <person name="Thiergart T."/>
            <person name="Pickel B."/>
            <person name="Atanasova L."/>
            <person name="Karlsson M."/>
            <person name="Huettel B."/>
            <person name="Barry K.W."/>
            <person name="Haridas S."/>
            <person name="Chen C."/>
            <person name="Bauer D."/>
            <person name="Andreopoulos W."/>
            <person name="Pangilinan J."/>
            <person name="LaButti K."/>
            <person name="Riley R."/>
            <person name="Lipzen A."/>
            <person name="Clum A."/>
            <person name="Drula E."/>
            <person name="Henrissat B."/>
            <person name="Kohler A."/>
            <person name="Grigoriev I.V."/>
            <person name="Martin F.M."/>
            <person name="Hacquard S."/>
        </authorList>
    </citation>
    <scope>NUCLEOTIDE SEQUENCE</scope>
    <source>
        <strain evidence="3">MPI-CAGE-CH-0230</strain>
    </source>
</reference>
<gene>
    <name evidence="3" type="ORF">B0I36DRAFT_331099</name>
</gene>
<evidence type="ECO:0008006" key="5">
    <source>
        <dbReference type="Google" id="ProtNLM"/>
    </source>
</evidence>
<dbReference type="RefSeq" id="XP_046009877.1">
    <property type="nucleotide sequence ID" value="XM_046154930.1"/>
</dbReference>
<sequence length="417" mass="44244">MPPFTVLSDTDVQSILHGLTPAEAQSLATVLEDAFIEYSCHGDAQHQPHRSVTTRPIAAHPDESTTSPSTSTTTSSATSLFMPATTPRHLGVKIVGIAATASESSSSSAKSTQRDDSTQQQTKKPPPPGLKSILTLCTATGQPLGVLNAAELTGFRTALGSMLLYRLRRNTQKVVVFGAGKQAEWHIRLAVLLRGADIQEIVIVNGNKDRAKGLVDKLTGGGGKWPEGIALRVFRPNSDGSGGDGGDGLEDLVVDADVLFFTTPSKTPLFPARYLLSDRARQKTRYFGAIGSYQLDMAEIDPELIAAVGGEQGLDAPFASQVWQGQIVVDSREACVHEAGEFVKSGLSPEKWLDVGQVVTNLRAGGGFGDHQAMSTWLEDGFVIYKSVGVGIMDVAIGSELLGLAQKKVVGTTIESF</sequence>
<dbReference type="AlphaFoldDB" id="A0A9P8Y199"/>
<dbReference type="EMBL" id="JAGTJQ010000008">
    <property type="protein sequence ID" value="KAH7026660.1"/>
    <property type="molecule type" value="Genomic_DNA"/>
</dbReference>
<feature type="region of interest" description="Disordered" evidence="2">
    <location>
        <begin position="58"/>
        <end position="77"/>
    </location>
</feature>
<dbReference type="PANTHER" id="PTHR13812">
    <property type="entry name" value="KETIMINE REDUCTASE MU-CRYSTALLIN"/>
    <property type="match status" value="1"/>
</dbReference>
<dbReference type="GeneID" id="70184476"/>
<comment type="caution">
    <text evidence="3">The sequence shown here is derived from an EMBL/GenBank/DDBJ whole genome shotgun (WGS) entry which is preliminary data.</text>
</comment>
<evidence type="ECO:0000313" key="3">
    <source>
        <dbReference type="EMBL" id="KAH7026660.1"/>
    </source>
</evidence>
<evidence type="ECO:0000313" key="4">
    <source>
        <dbReference type="Proteomes" id="UP000756346"/>
    </source>
</evidence>
<dbReference type="Proteomes" id="UP000756346">
    <property type="component" value="Unassembled WGS sequence"/>
</dbReference>
<dbReference type="InterPro" id="IPR003462">
    <property type="entry name" value="ODC_Mu_crystall"/>
</dbReference>
<dbReference type="InterPro" id="IPR036291">
    <property type="entry name" value="NAD(P)-bd_dom_sf"/>
</dbReference>
<keyword evidence="4" id="KW-1185">Reference proteome</keyword>
<name>A0A9P8Y199_9PEZI</name>
<feature type="region of interest" description="Disordered" evidence="2">
    <location>
        <begin position="103"/>
        <end position="131"/>
    </location>
</feature>
<proteinExistence type="inferred from homology"/>
<evidence type="ECO:0000256" key="1">
    <source>
        <dbReference type="ARBA" id="ARBA00008903"/>
    </source>
</evidence>
<feature type="compositionally biased region" description="Low complexity" evidence="2">
    <location>
        <begin position="64"/>
        <end position="77"/>
    </location>
</feature>
<dbReference type="SUPFAM" id="SSF51735">
    <property type="entry name" value="NAD(P)-binding Rossmann-fold domains"/>
    <property type="match status" value="1"/>
</dbReference>
<dbReference type="OrthoDB" id="41492at2759"/>
<organism evidence="3 4">
    <name type="scientific">Microdochium trichocladiopsis</name>
    <dbReference type="NCBI Taxonomy" id="1682393"/>
    <lineage>
        <taxon>Eukaryota</taxon>
        <taxon>Fungi</taxon>
        <taxon>Dikarya</taxon>
        <taxon>Ascomycota</taxon>
        <taxon>Pezizomycotina</taxon>
        <taxon>Sordariomycetes</taxon>
        <taxon>Xylariomycetidae</taxon>
        <taxon>Xylariales</taxon>
        <taxon>Microdochiaceae</taxon>
        <taxon>Microdochium</taxon>
    </lineage>
</organism>
<evidence type="ECO:0000256" key="2">
    <source>
        <dbReference type="SAM" id="MobiDB-lite"/>
    </source>
</evidence>
<dbReference type="PANTHER" id="PTHR13812:SF19">
    <property type="entry name" value="KETIMINE REDUCTASE MU-CRYSTALLIN"/>
    <property type="match status" value="1"/>
</dbReference>
<comment type="similarity">
    <text evidence="1">Belongs to the ornithine cyclodeaminase/mu-crystallin family.</text>
</comment>
<dbReference type="Gene3D" id="3.40.50.720">
    <property type="entry name" value="NAD(P)-binding Rossmann-like Domain"/>
    <property type="match status" value="1"/>
</dbReference>
<accession>A0A9P8Y199</accession>